<comment type="caution">
    <text evidence="1">The sequence shown here is derived from an EMBL/GenBank/DDBJ whole genome shotgun (WGS) entry which is preliminary data.</text>
</comment>
<name>A0A9X3KTV7_ALCXX</name>
<gene>
    <name evidence="1" type="ORF">O9570_00380</name>
</gene>
<evidence type="ECO:0000313" key="2">
    <source>
        <dbReference type="Proteomes" id="UP001141992"/>
    </source>
</evidence>
<protein>
    <submittedName>
        <fullName evidence="1">Uncharacterized protein</fullName>
    </submittedName>
</protein>
<accession>A0A9X3KTV7</accession>
<dbReference type="RefSeq" id="WP_269863592.1">
    <property type="nucleotide sequence ID" value="NZ_JAPZVI010000001.1"/>
</dbReference>
<dbReference type="Proteomes" id="UP001141992">
    <property type="component" value="Unassembled WGS sequence"/>
</dbReference>
<organism evidence="1 2">
    <name type="scientific">Alcaligenes xylosoxydans xylosoxydans</name>
    <name type="common">Achromobacter xylosoxidans</name>
    <dbReference type="NCBI Taxonomy" id="85698"/>
    <lineage>
        <taxon>Bacteria</taxon>
        <taxon>Pseudomonadati</taxon>
        <taxon>Pseudomonadota</taxon>
        <taxon>Betaproteobacteria</taxon>
        <taxon>Burkholderiales</taxon>
        <taxon>Alcaligenaceae</taxon>
        <taxon>Achromobacter</taxon>
    </lineage>
</organism>
<evidence type="ECO:0000313" key="1">
    <source>
        <dbReference type="EMBL" id="MCZ8399883.1"/>
    </source>
</evidence>
<reference evidence="1" key="1">
    <citation type="submission" date="2022-12" db="EMBL/GenBank/DDBJ databases">
        <authorList>
            <person name="Voronina O.L."/>
            <person name="Kunda M.S."/>
            <person name="Ryzhova N."/>
            <person name="Aksenova E.I."/>
        </authorList>
    </citation>
    <scope>NUCLEOTIDE SEQUENCE</scope>
    <source>
        <strain evidence="1">SCCH136:Ach223948</strain>
    </source>
</reference>
<dbReference type="AlphaFoldDB" id="A0A9X3KTV7"/>
<sequence>MALFSAPEPQSLRFELPAGASRQVRLRAGAAVVCVSGRLIAIEPSSRPDLPPGGRLAPPPRLNAGETYCLAEGGWLALSAVTSAQVICLNPPGMAARAVAVLARLLHLVRGNCAPARLGAMHKISK</sequence>
<proteinExistence type="predicted"/>
<dbReference type="EMBL" id="JAPZVI010000001">
    <property type="protein sequence ID" value="MCZ8399883.1"/>
    <property type="molecule type" value="Genomic_DNA"/>
</dbReference>